<feature type="transmembrane region" description="Helical" evidence="7">
    <location>
        <begin position="296"/>
        <end position="314"/>
    </location>
</feature>
<dbReference type="InterPro" id="IPR050638">
    <property type="entry name" value="AA-Vitamin_Transporters"/>
</dbReference>
<organism evidence="9 10">
    <name type="scientific">Roseovarius rhodophyticola</name>
    <dbReference type="NCBI Taxonomy" id="3080827"/>
    <lineage>
        <taxon>Bacteria</taxon>
        <taxon>Pseudomonadati</taxon>
        <taxon>Pseudomonadota</taxon>
        <taxon>Alphaproteobacteria</taxon>
        <taxon>Rhodobacterales</taxon>
        <taxon>Roseobacteraceae</taxon>
        <taxon>Roseovarius</taxon>
    </lineage>
</organism>
<accession>A0ABZ2TB36</accession>
<feature type="transmembrane region" description="Helical" evidence="7">
    <location>
        <begin position="270"/>
        <end position="290"/>
    </location>
</feature>
<dbReference type="InterPro" id="IPR000620">
    <property type="entry name" value="EamA_dom"/>
</dbReference>
<evidence type="ECO:0000313" key="9">
    <source>
        <dbReference type="EMBL" id="WYK16895.1"/>
    </source>
</evidence>
<keyword evidence="4 7" id="KW-1133">Transmembrane helix</keyword>
<comment type="subcellular location">
    <subcellularLocation>
        <location evidence="1">Cell membrane</location>
        <topology evidence="1">Multi-pass membrane protein</topology>
    </subcellularLocation>
</comment>
<evidence type="ECO:0000256" key="2">
    <source>
        <dbReference type="ARBA" id="ARBA00022475"/>
    </source>
</evidence>
<name>A0ABZ2TB36_9RHOB</name>
<dbReference type="PANTHER" id="PTHR32322:SF18">
    <property type="entry name" value="S-ADENOSYLMETHIONINE_S-ADENOSYLHOMOCYSTEINE TRANSPORTER"/>
    <property type="match status" value="1"/>
</dbReference>
<dbReference type="Pfam" id="PF00892">
    <property type="entry name" value="EamA"/>
    <property type="match status" value="2"/>
</dbReference>
<dbReference type="RefSeq" id="WP_317056964.1">
    <property type="nucleotide sequence ID" value="NZ_CP146606.1"/>
</dbReference>
<feature type="region of interest" description="Disordered" evidence="6">
    <location>
        <begin position="324"/>
        <end position="349"/>
    </location>
</feature>
<feature type="transmembrane region" description="Helical" evidence="7">
    <location>
        <begin position="148"/>
        <end position="166"/>
    </location>
</feature>
<evidence type="ECO:0000256" key="5">
    <source>
        <dbReference type="ARBA" id="ARBA00023136"/>
    </source>
</evidence>
<feature type="transmembrane region" description="Helical" evidence="7">
    <location>
        <begin position="239"/>
        <end position="258"/>
    </location>
</feature>
<feature type="transmembrane region" description="Helical" evidence="7">
    <location>
        <begin position="92"/>
        <end position="113"/>
    </location>
</feature>
<feature type="transmembrane region" description="Helical" evidence="7">
    <location>
        <begin position="53"/>
        <end position="76"/>
    </location>
</feature>
<sequence>MAQATTNPQADTSKVVMGALLVWAAVIIYASSNSIVSLLANIGRENPVMGRNAVSLCNLLFLGSLISLVPMVFMFWRDWTMENLRKLSRKDWGVLTLSAILSSALTPALFFIALDYTTVTNVVLIGRIEPPLFLLATVLILGERLDPWALAAGIVALFGAVIIFVMNGAAIEFGKGEIATIFATLSFIASTIVTRLGLRGVPLGIFSIYRTVLGTIIYYFLALYLYGPNHFQDLFQPIVLKWVWVYAIIVIIVGQFSWNIGLKHARSGDVSLATSFSPVAALIIAMVLLGEDPGPGLVPGGLVILSAIAIGQFGRLRAKAAEKRAEEERRKHDMDKAMEAEGRVNFKGA</sequence>
<feature type="domain" description="EamA" evidence="8">
    <location>
        <begin position="175"/>
        <end position="310"/>
    </location>
</feature>
<evidence type="ECO:0000256" key="4">
    <source>
        <dbReference type="ARBA" id="ARBA00022989"/>
    </source>
</evidence>
<evidence type="ECO:0000313" key="10">
    <source>
        <dbReference type="Proteomes" id="UP001281305"/>
    </source>
</evidence>
<keyword evidence="10" id="KW-1185">Reference proteome</keyword>
<dbReference type="Proteomes" id="UP001281305">
    <property type="component" value="Chromosome"/>
</dbReference>
<reference evidence="9 10" key="1">
    <citation type="submission" date="2024-02" db="EMBL/GenBank/DDBJ databases">
        <title>Roseovarius strain W115 nov., isolated from a marine algae.</title>
        <authorList>
            <person name="Lee M.W."/>
            <person name="Lee J.K."/>
            <person name="Kim J.M."/>
            <person name="Choi D.G."/>
            <person name="Baek J.H."/>
            <person name="Bayburt H."/>
            <person name="Jung J.J."/>
            <person name="Han D.M."/>
            <person name="Jeon C.O."/>
        </authorList>
    </citation>
    <scope>NUCLEOTIDE SEQUENCE [LARGE SCALE GENOMIC DNA]</scope>
    <source>
        <strain evidence="9 10">W115</strain>
    </source>
</reference>
<keyword evidence="5 7" id="KW-0472">Membrane</keyword>
<dbReference type="SUPFAM" id="SSF103481">
    <property type="entry name" value="Multidrug resistance efflux transporter EmrE"/>
    <property type="match status" value="2"/>
</dbReference>
<keyword evidence="3 7" id="KW-0812">Transmembrane</keyword>
<dbReference type="EMBL" id="CP146606">
    <property type="protein sequence ID" value="WYK16895.1"/>
    <property type="molecule type" value="Genomic_DNA"/>
</dbReference>
<evidence type="ECO:0000256" key="3">
    <source>
        <dbReference type="ARBA" id="ARBA00022692"/>
    </source>
</evidence>
<gene>
    <name evidence="9" type="ORF">RZS32_010690</name>
</gene>
<evidence type="ECO:0000256" key="1">
    <source>
        <dbReference type="ARBA" id="ARBA00004651"/>
    </source>
</evidence>
<feature type="domain" description="EamA" evidence="8">
    <location>
        <begin position="18"/>
        <end position="164"/>
    </location>
</feature>
<keyword evidence="2" id="KW-1003">Cell membrane</keyword>
<evidence type="ECO:0000256" key="7">
    <source>
        <dbReference type="SAM" id="Phobius"/>
    </source>
</evidence>
<feature type="transmembrane region" description="Helical" evidence="7">
    <location>
        <begin position="178"/>
        <end position="196"/>
    </location>
</feature>
<protein>
    <submittedName>
        <fullName evidence="9">DMT family transporter</fullName>
    </submittedName>
</protein>
<feature type="transmembrane region" description="Helical" evidence="7">
    <location>
        <begin position="20"/>
        <end position="41"/>
    </location>
</feature>
<dbReference type="PANTHER" id="PTHR32322">
    <property type="entry name" value="INNER MEMBRANE TRANSPORTER"/>
    <property type="match status" value="1"/>
</dbReference>
<feature type="transmembrane region" description="Helical" evidence="7">
    <location>
        <begin position="208"/>
        <end position="227"/>
    </location>
</feature>
<dbReference type="InterPro" id="IPR037185">
    <property type="entry name" value="EmrE-like"/>
</dbReference>
<evidence type="ECO:0000256" key="6">
    <source>
        <dbReference type="SAM" id="MobiDB-lite"/>
    </source>
</evidence>
<proteinExistence type="predicted"/>
<evidence type="ECO:0000259" key="8">
    <source>
        <dbReference type="Pfam" id="PF00892"/>
    </source>
</evidence>